<dbReference type="GO" id="GO:0008270">
    <property type="term" value="F:zinc ion binding"/>
    <property type="evidence" value="ECO:0007669"/>
    <property type="project" value="UniProtKB-UniRule"/>
</dbReference>
<sequence length="896" mass="101614">MCHLHSVESSSRSANAACSTSDRVLLPTDVRPITYRLTLNPDLEKFVFTVDEQVDLKIQKDPSSITKIVANSKEVVVHEASLSIGETKLEFKSITYDEANDYVIFELDNTNTAFSSLKIDDIVTLNIKSTGELNDKLVGFYRSKYYKDGVEKYGCCTQFEAVDARRCFVCWDEPSLKAVFEVTLIAPKTYVALSNMHCIEERDHNQDQKLCKFAPTPIMSTYLLAFVVYEFDYVEMIATETHNKIPVRVYTPVGKKEQGEFALQVAAKVLALYEKYFEIPYPLTKLDMAGVSLAAGAMENYGLVLYRENAIYVDPKNTSSSVKQYVAIVVAHELSHQWFGNLVTMAWWNSLFLNEAYATWCEYYATNQMFPEWLVWEQFVHDDFFKAMSLDSLKSSHPVEVPVRVAAEIDEIFDAISYSKGCCVVRMLINFLGEENFRKGMVHYLNKYSYANADTVDLWDALTQATGIDVTSLMESWVLKIGFPVISVTEKINGNDKVLTLRQDRFLEESGIDASDTTIWSIPVSYIVCSEDDKITENQFLMKEKETTLTIPSSTKWIKFNKDQTAFFRLNYQSENYYSSLVEPIRNKKLSAIDRMSVIEDACTLSKSGLASTEGVFTLISAYTNEDNYTVVSSLATCFATLFNIYKHEENIVEKFNKLAISTFSGIASKLGWTPKENESHLDSMLRPIVLNALIKYGDKTTIEKATCLFDQYRNDPNSVIADLRGVAYHAASKYGGQERYNQLLDIIQKTELFEEKIRVFRALGASSDNSLISKTLGMVLDGSVRSQDVIYLLSGVSTNPKATTLAWKFLIDHFEAIKQKFEGSFLPGRIVKMCTETVTDPKDVETLKTTLEPLKFKGIERSVDQSMEAISINSQWLQRSKDSVLKWLNTNVQNQ</sequence>
<evidence type="ECO:0000313" key="16">
    <source>
        <dbReference type="Proteomes" id="UP000816034"/>
    </source>
</evidence>
<dbReference type="InterPro" id="IPR027268">
    <property type="entry name" value="Peptidase_M4/M1_CTD_sf"/>
</dbReference>
<dbReference type="InterPro" id="IPR014782">
    <property type="entry name" value="Peptidase_M1_dom"/>
</dbReference>
<dbReference type="GeneID" id="68106417"/>
<keyword evidence="7 11" id="KW-0482">Metalloprotease</keyword>
<dbReference type="Gene3D" id="1.10.390.10">
    <property type="entry name" value="Neutral Protease Domain 2"/>
    <property type="match status" value="1"/>
</dbReference>
<evidence type="ECO:0000256" key="5">
    <source>
        <dbReference type="ARBA" id="ARBA00022801"/>
    </source>
</evidence>
<name>A0AA88H192_NAELO</name>
<keyword evidence="6 9" id="KW-0862">Zinc</keyword>
<dbReference type="GO" id="GO:0043171">
    <property type="term" value="P:peptide catabolic process"/>
    <property type="evidence" value="ECO:0007669"/>
    <property type="project" value="TreeGrafter"/>
</dbReference>
<dbReference type="RefSeq" id="XP_044553396.1">
    <property type="nucleotide sequence ID" value="XM_044689898.1"/>
</dbReference>
<dbReference type="FunFam" id="1.25.50.20:FF:000002">
    <property type="entry name" value="Aminopeptidase"/>
    <property type="match status" value="1"/>
</dbReference>
<evidence type="ECO:0000256" key="1">
    <source>
        <dbReference type="ARBA" id="ARBA00010136"/>
    </source>
</evidence>
<feature type="binding site" evidence="9">
    <location>
        <position position="336"/>
    </location>
    <ligand>
        <name>Zn(2+)</name>
        <dbReference type="ChEBI" id="CHEBI:29105"/>
        <note>catalytic</note>
    </ligand>
</feature>
<dbReference type="Gene3D" id="1.25.50.20">
    <property type="match status" value="1"/>
</dbReference>
<dbReference type="GO" id="GO:0005737">
    <property type="term" value="C:cytoplasm"/>
    <property type="evidence" value="ECO:0007669"/>
    <property type="project" value="TreeGrafter"/>
</dbReference>
<dbReference type="EC" id="3.4.11.-" evidence="11"/>
<dbReference type="GO" id="GO:0006508">
    <property type="term" value="P:proteolysis"/>
    <property type="evidence" value="ECO:0007669"/>
    <property type="project" value="UniProtKB-KW"/>
</dbReference>
<keyword evidence="16" id="KW-1185">Reference proteome</keyword>
<dbReference type="InterPro" id="IPR042097">
    <property type="entry name" value="Aminopeptidase_N-like_N_sf"/>
</dbReference>
<feature type="binding site" evidence="9">
    <location>
        <position position="332"/>
    </location>
    <ligand>
        <name>Zn(2+)</name>
        <dbReference type="ChEBI" id="CHEBI:29105"/>
        <note>catalytic</note>
    </ligand>
</feature>
<dbReference type="AlphaFoldDB" id="A0AA88H192"/>
<keyword evidence="3 11" id="KW-0645">Protease</keyword>
<reference evidence="15 16" key="1">
    <citation type="journal article" date="2018" name="BMC Genomics">
        <title>The genome of Naegleria lovaniensis, the basis for a comparative approach to unravel pathogenicity factors of the human pathogenic amoeba N. fowleri.</title>
        <authorList>
            <person name="Liechti N."/>
            <person name="Schurch N."/>
            <person name="Bruggmann R."/>
            <person name="Wittwer M."/>
        </authorList>
    </citation>
    <scope>NUCLEOTIDE SEQUENCE [LARGE SCALE GENOMIC DNA]</scope>
    <source>
        <strain evidence="15 16">ATCC 30569</strain>
    </source>
</reference>
<evidence type="ECO:0000259" key="12">
    <source>
        <dbReference type="Pfam" id="PF01433"/>
    </source>
</evidence>
<dbReference type="Gene3D" id="2.60.40.1730">
    <property type="entry name" value="tricorn interacting facor f3 domain"/>
    <property type="match status" value="1"/>
</dbReference>
<dbReference type="FunFam" id="1.10.390.10:FF:000001">
    <property type="entry name" value="Aminopeptidase"/>
    <property type="match status" value="1"/>
</dbReference>
<dbReference type="PANTHER" id="PTHR11533:SF174">
    <property type="entry name" value="PUROMYCIN-SENSITIVE AMINOPEPTIDASE-RELATED"/>
    <property type="match status" value="1"/>
</dbReference>
<protein>
    <recommendedName>
        <fullName evidence="11">Aminopeptidase</fullName>
        <ecNumber evidence="11">3.4.11.-</ecNumber>
    </recommendedName>
</protein>
<feature type="domain" description="ERAP1-like C-terminal" evidence="13">
    <location>
        <begin position="557"/>
        <end position="871"/>
    </location>
</feature>
<dbReference type="PANTHER" id="PTHR11533">
    <property type="entry name" value="PROTEASE M1 ZINC METALLOPROTEASE"/>
    <property type="match status" value="1"/>
</dbReference>
<evidence type="ECO:0000256" key="6">
    <source>
        <dbReference type="ARBA" id="ARBA00022833"/>
    </source>
</evidence>
<evidence type="ECO:0000313" key="15">
    <source>
        <dbReference type="EMBL" id="KAG2389404.1"/>
    </source>
</evidence>
<dbReference type="InterPro" id="IPR045357">
    <property type="entry name" value="Aminopeptidase_N-like_N"/>
</dbReference>
<keyword evidence="5 11" id="KW-0378">Hydrolase</keyword>
<evidence type="ECO:0000256" key="2">
    <source>
        <dbReference type="ARBA" id="ARBA00022438"/>
    </source>
</evidence>
<keyword evidence="4 9" id="KW-0479">Metal-binding</keyword>
<dbReference type="PRINTS" id="PR00756">
    <property type="entry name" value="ALADIPTASE"/>
</dbReference>
<evidence type="ECO:0000256" key="9">
    <source>
        <dbReference type="PIRSR" id="PIRSR634016-3"/>
    </source>
</evidence>
<comment type="cofactor">
    <cofactor evidence="9 11">
        <name>Zn(2+)</name>
        <dbReference type="ChEBI" id="CHEBI:29105"/>
    </cofactor>
    <text evidence="9 11">Binds 1 zinc ion per subunit.</text>
</comment>
<comment type="similarity">
    <text evidence="1 11">Belongs to the peptidase M1 family.</text>
</comment>
<dbReference type="GO" id="GO:0016020">
    <property type="term" value="C:membrane"/>
    <property type="evidence" value="ECO:0007669"/>
    <property type="project" value="TreeGrafter"/>
</dbReference>
<evidence type="ECO:0000259" key="14">
    <source>
        <dbReference type="Pfam" id="PF17900"/>
    </source>
</evidence>
<evidence type="ECO:0000256" key="8">
    <source>
        <dbReference type="PIRSR" id="PIRSR634016-1"/>
    </source>
</evidence>
<dbReference type="InterPro" id="IPR050344">
    <property type="entry name" value="Peptidase_M1_aminopeptidases"/>
</dbReference>
<keyword evidence="2 11" id="KW-0031">Aminopeptidase</keyword>
<dbReference type="EMBL" id="PYSW02000007">
    <property type="protein sequence ID" value="KAG2389404.1"/>
    <property type="molecule type" value="Genomic_DNA"/>
</dbReference>
<gene>
    <name evidence="15" type="ORF">C9374_013964</name>
</gene>
<organism evidence="15 16">
    <name type="scientific">Naegleria lovaniensis</name>
    <name type="common">Amoeba</name>
    <dbReference type="NCBI Taxonomy" id="51637"/>
    <lineage>
        <taxon>Eukaryota</taxon>
        <taxon>Discoba</taxon>
        <taxon>Heterolobosea</taxon>
        <taxon>Tetramitia</taxon>
        <taxon>Eutetramitia</taxon>
        <taxon>Vahlkampfiidae</taxon>
        <taxon>Naegleria</taxon>
    </lineage>
</organism>
<dbReference type="Pfam" id="PF17900">
    <property type="entry name" value="Peptidase_M1_N"/>
    <property type="match status" value="1"/>
</dbReference>
<comment type="caution">
    <text evidence="15">The sequence shown here is derived from an EMBL/GenBank/DDBJ whole genome shotgun (WGS) entry which is preliminary data.</text>
</comment>
<dbReference type="GO" id="GO:0042277">
    <property type="term" value="F:peptide binding"/>
    <property type="evidence" value="ECO:0007669"/>
    <property type="project" value="TreeGrafter"/>
</dbReference>
<dbReference type="SUPFAM" id="SSF63737">
    <property type="entry name" value="Leukotriene A4 hydrolase N-terminal domain"/>
    <property type="match status" value="1"/>
</dbReference>
<feature type="site" description="Transition state stabilizer" evidence="10">
    <location>
        <position position="418"/>
    </location>
</feature>
<dbReference type="Pfam" id="PF01433">
    <property type="entry name" value="Peptidase_M1"/>
    <property type="match status" value="1"/>
</dbReference>
<accession>A0AA88H192</accession>
<proteinExistence type="inferred from homology"/>
<dbReference type="Gene3D" id="2.60.40.1910">
    <property type="match status" value="1"/>
</dbReference>
<dbReference type="InterPro" id="IPR001930">
    <property type="entry name" value="Peptidase_M1"/>
</dbReference>
<dbReference type="CDD" id="cd09601">
    <property type="entry name" value="M1_APN-Q_like"/>
    <property type="match status" value="1"/>
</dbReference>
<dbReference type="FunFam" id="2.60.40.1730:FF:000002">
    <property type="entry name" value="Aminopeptidase"/>
    <property type="match status" value="1"/>
</dbReference>
<evidence type="ECO:0000256" key="4">
    <source>
        <dbReference type="ARBA" id="ARBA00022723"/>
    </source>
</evidence>
<feature type="active site" description="Proton acceptor" evidence="8">
    <location>
        <position position="333"/>
    </location>
</feature>
<dbReference type="GO" id="GO:0070006">
    <property type="term" value="F:metalloaminopeptidase activity"/>
    <property type="evidence" value="ECO:0007669"/>
    <property type="project" value="TreeGrafter"/>
</dbReference>
<dbReference type="InterPro" id="IPR034016">
    <property type="entry name" value="M1_APN-typ"/>
</dbReference>
<dbReference type="GO" id="GO:0005615">
    <property type="term" value="C:extracellular space"/>
    <property type="evidence" value="ECO:0007669"/>
    <property type="project" value="TreeGrafter"/>
</dbReference>
<dbReference type="InterPro" id="IPR024571">
    <property type="entry name" value="ERAP1-like_C_dom"/>
</dbReference>
<evidence type="ECO:0000256" key="7">
    <source>
        <dbReference type="ARBA" id="ARBA00023049"/>
    </source>
</evidence>
<evidence type="ECO:0000259" key="13">
    <source>
        <dbReference type="Pfam" id="PF11838"/>
    </source>
</evidence>
<feature type="binding site" evidence="9">
    <location>
        <position position="355"/>
    </location>
    <ligand>
        <name>Zn(2+)</name>
        <dbReference type="ChEBI" id="CHEBI:29105"/>
        <note>catalytic</note>
    </ligand>
</feature>
<dbReference type="SUPFAM" id="SSF55486">
    <property type="entry name" value="Metalloproteases ('zincins'), catalytic domain"/>
    <property type="match status" value="1"/>
</dbReference>
<dbReference type="Pfam" id="PF11838">
    <property type="entry name" value="ERAP1_C"/>
    <property type="match status" value="1"/>
</dbReference>
<feature type="domain" description="Aminopeptidase N-like N-terminal" evidence="14">
    <location>
        <begin position="32"/>
        <end position="223"/>
    </location>
</feature>
<evidence type="ECO:0000256" key="10">
    <source>
        <dbReference type="PIRSR" id="PIRSR634016-4"/>
    </source>
</evidence>
<feature type="domain" description="Peptidase M1 membrane alanine aminopeptidase" evidence="12">
    <location>
        <begin position="261"/>
        <end position="477"/>
    </location>
</feature>
<evidence type="ECO:0000256" key="11">
    <source>
        <dbReference type="RuleBase" id="RU364040"/>
    </source>
</evidence>
<dbReference type="Proteomes" id="UP000816034">
    <property type="component" value="Unassembled WGS sequence"/>
</dbReference>
<evidence type="ECO:0000256" key="3">
    <source>
        <dbReference type="ARBA" id="ARBA00022670"/>
    </source>
</evidence>